<comment type="similarity">
    <text evidence="3">Belongs to the aldolase class II family. AraD/FucA subfamily.</text>
</comment>
<keyword evidence="9" id="KW-0119">Carbohydrate metabolism</keyword>
<evidence type="ECO:0000256" key="12">
    <source>
        <dbReference type="ARBA" id="ARBA00060520"/>
    </source>
</evidence>
<dbReference type="EMBL" id="BLLI01000024">
    <property type="protein sequence ID" value="GFH42445.1"/>
    <property type="molecule type" value="Genomic_DNA"/>
</dbReference>
<keyword evidence="8" id="KW-0413">Isomerase</keyword>
<evidence type="ECO:0000313" key="16">
    <source>
        <dbReference type="Proteomes" id="UP000480303"/>
    </source>
</evidence>
<evidence type="ECO:0000256" key="7">
    <source>
        <dbReference type="ARBA" id="ARBA00022935"/>
    </source>
</evidence>
<proteinExistence type="inferred from homology"/>
<dbReference type="GO" id="GO:0005829">
    <property type="term" value="C:cytosol"/>
    <property type="evidence" value="ECO:0007669"/>
    <property type="project" value="TreeGrafter"/>
</dbReference>
<dbReference type="SUPFAM" id="SSF53639">
    <property type="entry name" value="AraD/HMP-PK domain-like"/>
    <property type="match status" value="1"/>
</dbReference>
<reference evidence="15 16" key="1">
    <citation type="submission" date="2020-02" db="EMBL/GenBank/DDBJ databases">
        <title>Draft genome sequence of Lactococcus sp. Hs30E4-3.</title>
        <authorList>
            <person name="Noda S."/>
            <person name="Yuki M."/>
            <person name="Ohkuma M."/>
        </authorList>
    </citation>
    <scope>NUCLEOTIDE SEQUENCE [LARGE SCALE GENOMIC DNA]</scope>
    <source>
        <strain evidence="15 16">Hs30E4-3</strain>
    </source>
</reference>
<comment type="pathway">
    <text evidence="12">Carbohydrate degradation; L-arabinose degradation via L-ribulose; D-xylulose 5-phosphate from L-arabinose (bacterial route): step 3/3.</text>
</comment>
<evidence type="ECO:0000313" key="15">
    <source>
        <dbReference type="EMBL" id="GFH42445.1"/>
    </source>
</evidence>
<dbReference type="GO" id="GO:0019568">
    <property type="term" value="P:arabinose catabolic process"/>
    <property type="evidence" value="ECO:0007669"/>
    <property type="project" value="UniProtKB-KW"/>
</dbReference>
<evidence type="ECO:0000256" key="5">
    <source>
        <dbReference type="ARBA" id="ARBA00022723"/>
    </source>
</evidence>
<gene>
    <name evidence="15" type="primary">araD</name>
    <name evidence="15" type="ORF">Hs30E_09960</name>
</gene>
<evidence type="ECO:0000256" key="3">
    <source>
        <dbReference type="ARBA" id="ARBA00010037"/>
    </source>
</evidence>
<dbReference type="InterPro" id="IPR036409">
    <property type="entry name" value="Aldolase_II/adducin_N_sf"/>
</dbReference>
<dbReference type="Proteomes" id="UP000480303">
    <property type="component" value="Unassembled WGS sequence"/>
</dbReference>
<feature type="domain" description="Class II aldolase/adducin N-terminal" evidence="14">
    <location>
        <begin position="18"/>
        <end position="209"/>
    </location>
</feature>
<dbReference type="EC" id="5.1.3.4" evidence="4"/>
<dbReference type="FunFam" id="3.40.225.10:FF:000001">
    <property type="entry name" value="L-ribulose-5-phosphate 4-epimerase UlaF"/>
    <property type="match status" value="1"/>
</dbReference>
<comment type="catalytic activity">
    <reaction evidence="1">
        <text>L-ribulose 5-phosphate = D-xylulose 5-phosphate</text>
        <dbReference type="Rhea" id="RHEA:22368"/>
        <dbReference type="ChEBI" id="CHEBI:57737"/>
        <dbReference type="ChEBI" id="CHEBI:58226"/>
        <dbReference type="EC" id="5.1.3.4"/>
    </reaction>
</comment>
<dbReference type="PANTHER" id="PTHR22789:SF8">
    <property type="entry name" value="L-RIBULOSE-5-PHOSPHATE 4-EPIMERASE SGBE"/>
    <property type="match status" value="1"/>
</dbReference>
<dbReference type="InterPro" id="IPR001303">
    <property type="entry name" value="Aldolase_II/adducin_N"/>
</dbReference>
<accession>A0A6A0BCS1</accession>
<keyword evidence="7" id="KW-0054">Arabinose catabolism</keyword>
<dbReference type="PANTHER" id="PTHR22789">
    <property type="entry name" value="FUCULOSE PHOSPHATE ALDOLASE"/>
    <property type="match status" value="1"/>
</dbReference>
<keyword evidence="5" id="KW-0479">Metal-binding</keyword>
<sequence length="243" mass="27295">MLKMNETIDQKILNDMKYRVWQANLALEKANLVVLTWGNVSEVNRELGIIVIKPSGVPYATMTAEQMVVTDLEGHLLEENALKPSSDLPTHVYLYKHFAGINAVVHTHSKYAVMWAQSGRDVPPYGTTHADTFYGAIPCTRQLTQEEVETAYERDTGKVIVERFENDNIDPLAIPGVLTIGHGPFTWGQTVNKAVENAVVLDEVAHMALFTEVLNVKHDLLPNYMLDKHYFRKHGANAYYGQG</sequence>
<evidence type="ECO:0000256" key="8">
    <source>
        <dbReference type="ARBA" id="ARBA00023235"/>
    </source>
</evidence>
<dbReference type="AlphaFoldDB" id="A0A6A0BCS1"/>
<comment type="caution">
    <text evidence="15">The sequence shown here is derived from an EMBL/GenBank/DDBJ whole genome shotgun (WGS) entry which is preliminary data.</text>
</comment>
<organism evidence="15 16">
    <name type="scientific">Pseudolactococcus hodotermopsidis</name>
    <dbReference type="NCBI Taxonomy" id="2709157"/>
    <lineage>
        <taxon>Bacteria</taxon>
        <taxon>Bacillati</taxon>
        <taxon>Bacillota</taxon>
        <taxon>Bacilli</taxon>
        <taxon>Lactobacillales</taxon>
        <taxon>Streptococcaceae</taxon>
        <taxon>Pseudolactococcus</taxon>
    </lineage>
</organism>
<dbReference type="InterPro" id="IPR050197">
    <property type="entry name" value="Aldolase_class_II_sugar_metab"/>
</dbReference>
<evidence type="ECO:0000256" key="10">
    <source>
        <dbReference type="ARBA" id="ARBA00032206"/>
    </source>
</evidence>
<dbReference type="SMART" id="SM01007">
    <property type="entry name" value="Aldolase_II"/>
    <property type="match status" value="1"/>
</dbReference>
<protein>
    <recommendedName>
        <fullName evidence="13">L-ribulose-5-phosphate 4-epimerase</fullName>
        <ecNumber evidence="4">5.1.3.4</ecNumber>
    </recommendedName>
    <alternativeName>
        <fullName evidence="10">Phosphoribulose isomerase</fullName>
    </alternativeName>
</protein>
<evidence type="ECO:0000256" key="11">
    <source>
        <dbReference type="ARBA" id="ARBA00053542"/>
    </source>
</evidence>
<comment type="function">
    <text evidence="11">Involved in the degradation of L-arabinose. Catalyzes the interconversion of L-ribulose 5-phosphate (LRu5P) and D-xylulose 5-phosphate (D-Xu5P) via a retroaldol/aldol mechanism (carbon-carbon bond cleavage analogous to a class II aldolase reaction).</text>
</comment>
<evidence type="ECO:0000256" key="9">
    <source>
        <dbReference type="ARBA" id="ARBA00023277"/>
    </source>
</evidence>
<evidence type="ECO:0000259" key="14">
    <source>
        <dbReference type="SMART" id="SM01007"/>
    </source>
</evidence>
<name>A0A6A0BCS1_9LACT</name>
<dbReference type="GO" id="GO:0016832">
    <property type="term" value="F:aldehyde-lyase activity"/>
    <property type="evidence" value="ECO:0007669"/>
    <property type="project" value="TreeGrafter"/>
</dbReference>
<dbReference type="NCBIfam" id="NF006047">
    <property type="entry name" value="PRK08193.1"/>
    <property type="match status" value="1"/>
</dbReference>
<evidence type="ECO:0000256" key="1">
    <source>
        <dbReference type="ARBA" id="ARBA00001726"/>
    </source>
</evidence>
<dbReference type="GO" id="GO:0046872">
    <property type="term" value="F:metal ion binding"/>
    <property type="evidence" value="ECO:0007669"/>
    <property type="project" value="UniProtKB-KW"/>
</dbReference>
<comment type="cofactor">
    <cofactor evidence="2">
        <name>Zn(2+)</name>
        <dbReference type="ChEBI" id="CHEBI:29105"/>
    </cofactor>
</comment>
<dbReference type="Pfam" id="PF00596">
    <property type="entry name" value="Aldolase_II"/>
    <property type="match status" value="1"/>
</dbReference>
<dbReference type="GO" id="GO:0008742">
    <property type="term" value="F:L-ribulose-phosphate 4-epimerase activity"/>
    <property type="evidence" value="ECO:0007669"/>
    <property type="project" value="UniProtKB-EC"/>
</dbReference>
<keyword evidence="16" id="KW-1185">Reference proteome</keyword>
<evidence type="ECO:0000256" key="2">
    <source>
        <dbReference type="ARBA" id="ARBA00001947"/>
    </source>
</evidence>
<evidence type="ECO:0000256" key="13">
    <source>
        <dbReference type="ARBA" id="ARBA00074961"/>
    </source>
</evidence>
<keyword evidence="6" id="KW-0862">Zinc</keyword>
<evidence type="ECO:0000256" key="6">
    <source>
        <dbReference type="ARBA" id="ARBA00022833"/>
    </source>
</evidence>
<dbReference type="Gene3D" id="3.40.225.10">
    <property type="entry name" value="Class II aldolase/adducin N-terminal domain"/>
    <property type="match status" value="1"/>
</dbReference>
<evidence type="ECO:0000256" key="4">
    <source>
        <dbReference type="ARBA" id="ARBA00013186"/>
    </source>
</evidence>